<accession>A0AAN6DDV5</accession>
<dbReference type="Proteomes" id="UP001196530">
    <property type="component" value="Unassembled WGS sequence"/>
</dbReference>
<proteinExistence type="predicted"/>
<organism evidence="2 3">
    <name type="scientific">Pichia angusta</name>
    <name type="common">Yeast</name>
    <name type="synonym">Hansenula polymorpha</name>
    <dbReference type="NCBI Taxonomy" id="870730"/>
    <lineage>
        <taxon>Eukaryota</taxon>
        <taxon>Fungi</taxon>
        <taxon>Dikarya</taxon>
        <taxon>Ascomycota</taxon>
        <taxon>Saccharomycotina</taxon>
        <taxon>Pichiomycetes</taxon>
        <taxon>Pichiales</taxon>
        <taxon>Pichiaceae</taxon>
        <taxon>Ogataea</taxon>
    </lineage>
</organism>
<evidence type="ECO:0000313" key="3">
    <source>
        <dbReference type="Proteomes" id="UP001196530"/>
    </source>
</evidence>
<dbReference type="AlphaFoldDB" id="A0AAN6DDV5"/>
<dbReference type="GeneID" id="66128048"/>
<feature type="region of interest" description="Disordered" evidence="1">
    <location>
        <begin position="240"/>
        <end position="262"/>
    </location>
</feature>
<dbReference type="Gene3D" id="3.10.20.90">
    <property type="entry name" value="Phosphatidylinositol 3-kinase Catalytic Subunit, Chain A, domain 1"/>
    <property type="match status" value="1"/>
</dbReference>
<name>A0AAN6DDV5_PICAN</name>
<dbReference type="RefSeq" id="XP_043058691.1">
    <property type="nucleotide sequence ID" value="XM_043204645.1"/>
</dbReference>
<protein>
    <submittedName>
        <fullName evidence="2">Uncharacterized protein</fullName>
    </submittedName>
</protein>
<evidence type="ECO:0000256" key="1">
    <source>
        <dbReference type="SAM" id="MobiDB-lite"/>
    </source>
</evidence>
<gene>
    <name evidence="2" type="ORF">KL928_003997</name>
</gene>
<comment type="caution">
    <text evidence="2">The sequence shown here is derived from an EMBL/GenBank/DDBJ whole genome shotgun (WGS) entry which is preliminary data.</text>
</comment>
<dbReference type="EMBL" id="JAHLUX010000008">
    <property type="protein sequence ID" value="KAG7817262.1"/>
    <property type="molecule type" value="Genomic_DNA"/>
</dbReference>
<evidence type="ECO:0000313" key="2">
    <source>
        <dbReference type="EMBL" id="KAG7817262.1"/>
    </source>
</evidence>
<reference evidence="2" key="1">
    <citation type="journal article" date="2021" name="G3 (Bethesda)">
        <title>Genomic diversity, chromosomal rearrangements, and interspecies hybridization in the ogataea polymorpha species complex.</title>
        <authorList>
            <person name="Hanson S.J."/>
            <person name="Cinneide E.O."/>
            <person name="Salzberg L.I."/>
            <person name="Wolfe K.H."/>
            <person name="McGowan J."/>
            <person name="Fitzpatrick D.A."/>
            <person name="Matlin K."/>
        </authorList>
    </citation>
    <scope>NUCLEOTIDE SEQUENCE</scope>
    <source>
        <strain evidence="2">61-244</strain>
    </source>
</reference>
<sequence length="271" mass="29469">MHRSSLILDCAMHVEYHGTICFISSLLSMSFLNSTVELLFIDGTRVDLLLDDKFAAACGLGGEAQALRVGDLRAYLFRNWTRLSNSGTRRGLEADNAIEPPTIEEQVQLLHLGSRLDPNEYLKALKLELSPIIHLLVKPMDQLCPSSKERKLDLKIGSNARNGQRSSKRRGSHSNTPVPAFVPHARPSITSTATEDGPEMVGTPRASDAANTGAQELPDLSKTHTSNNPAEDIAAKQHTLTQTDARHATRRNSLPPASVAETSKSGCCLIV</sequence>
<feature type="region of interest" description="Disordered" evidence="1">
    <location>
        <begin position="149"/>
        <end position="211"/>
    </location>
</feature>